<feature type="compositionally biased region" description="Low complexity" evidence="9">
    <location>
        <begin position="394"/>
        <end position="405"/>
    </location>
</feature>
<evidence type="ECO:0000256" key="6">
    <source>
        <dbReference type="ARBA" id="ARBA00022833"/>
    </source>
</evidence>
<dbReference type="InterPro" id="IPR008754">
    <property type="entry name" value="Peptidase_M43"/>
</dbReference>
<keyword evidence="6" id="KW-0862">Zinc</keyword>
<reference evidence="12 13" key="1">
    <citation type="journal article" date="2022" name="G3 (Bethesda)">
        <title>Enemy or ally: a genomic approach to elucidate the lifestyle of Phyllosticta citrichinaensis.</title>
        <authorList>
            <person name="Buijs V.A."/>
            <person name="Groenewald J.Z."/>
            <person name="Haridas S."/>
            <person name="LaButti K.M."/>
            <person name="Lipzen A."/>
            <person name="Martin F.M."/>
            <person name="Barry K."/>
            <person name="Grigoriev I.V."/>
            <person name="Crous P.W."/>
            <person name="Seidl M.F."/>
        </authorList>
    </citation>
    <scope>NUCLEOTIDE SEQUENCE [LARGE SCALE GENOMIC DNA]</scope>
    <source>
        <strain evidence="12 13">CBS 129764</strain>
    </source>
</reference>
<evidence type="ECO:0000256" key="5">
    <source>
        <dbReference type="ARBA" id="ARBA00022801"/>
    </source>
</evidence>
<keyword evidence="13" id="KW-1185">Reference proteome</keyword>
<proteinExistence type="inferred from homology"/>
<evidence type="ECO:0000256" key="7">
    <source>
        <dbReference type="ARBA" id="ARBA00023049"/>
    </source>
</evidence>
<sequence length="426" mass="48238">MRFVLLIVALLVAIFPHLTTSYLGQGFFECGNTRGTGQIKQYKAEHGALDIDRFRANYTNRKLEGRDVYTHYCPQYFVVPYEQVANAIEHLKRSFLQSNVPVFFALQQIKYQDDPYLADHVDHLQMVEETRLGGFQSLNVYFVKTLRASHWGGRPGMKLHGMTSMPFDGSQWPLTPEQQKEDMIVLDYRIATGELMPKVGLNAIVHEAGHWMGLYHQYHNGCDPDKEKGGDYVSDTPPSAWPMYDCPPRAVYTCGYAGEGFKEPADTLNYMDSTPNDCQVHFTAGQQSRMRASFCLYRYGTEFAQNPPIYNVPDFLRNSQDFGITKRHQQHLRRLDLIDAFFIIIIQYAIFLNRPMPIEFPFGASSNFPNAGRGEDGDPDTASPSSSDEDSESGDAASQSASDGDVVIEEAEDISGWELTFESFEQ</sequence>
<keyword evidence="8" id="KW-1015">Disulfide bond</keyword>
<keyword evidence="3" id="KW-0479">Metal-binding</keyword>
<dbReference type="SUPFAM" id="SSF55486">
    <property type="entry name" value="Metalloproteases ('zincins'), catalytic domain"/>
    <property type="match status" value="1"/>
</dbReference>
<keyword evidence="7" id="KW-0482">Metalloprotease</keyword>
<evidence type="ECO:0000256" key="10">
    <source>
        <dbReference type="SAM" id="SignalP"/>
    </source>
</evidence>
<evidence type="ECO:0000256" key="3">
    <source>
        <dbReference type="ARBA" id="ARBA00022723"/>
    </source>
</evidence>
<dbReference type="Pfam" id="PF05572">
    <property type="entry name" value="Peptidase_M43"/>
    <property type="match status" value="1"/>
</dbReference>
<feature type="domain" description="Peptidase M43 pregnancy-associated plasma-A" evidence="11">
    <location>
        <begin position="203"/>
        <end position="292"/>
    </location>
</feature>
<dbReference type="Gene3D" id="3.40.390.10">
    <property type="entry name" value="Collagenase (Catalytic Domain)"/>
    <property type="match status" value="1"/>
</dbReference>
<organism evidence="12 13">
    <name type="scientific">Phyllosticta citrichinensis</name>
    <dbReference type="NCBI Taxonomy" id="1130410"/>
    <lineage>
        <taxon>Eukaryota</taxon>
        <taxon>Fungi</taxon>
        <taxon>Dikarya</taxon>
        <taxon>Ascomycota</taxon>
        <taxon>Pezizomycotina</taxon>
        <taxon>Dothideomycetes</taxon>
        <taxon>Dothideomycetes incertae sedis</taxon>
        <taxon>Botryosphaeriales</taxon>
        <taxon>Phyllostictaceae</taxon>
        <taxon>Phyllosticta</taxon>
    </lineage>
</organism>
<dbReference type="InterPro" id="IPR024079">
    <property type="entry name" value="MetalloPept_cat_dom_sf"/>
</dbReference>
<dbReference type="Proteomes" id="UP001456524">
    <property type="component" value="Unassembled WGS sequence"/>
</dbReference>
<evidence type="ECO:0000256" key="1">
    <source>
        <dbReference type="ARBA" id="ARBA00008721"/>
    </source>
</evidence>
<comment type="caution">
    <text evidence="12">The sequence shown here is derived from an EMBL/GenBank/DDBJ whole genome shotgun (WGS) entry which is preliminary data.</text>
</comment>
<name>A0ABR1XKK6_9PEZI</name>
<feature type="region of interest" description="Disordered" evidence="9">
    <location>
        <begin position="367"/>
        <end position="407"/>
    </location>
</feature>
<evidence type="ECO:0000259" key="11">
    <source>
        <dbReference type="Pfam" id="PF05572"/>
    </source>
</evidence>
<dbReference type="PANTHER" id="PTHR47466">
    <property type="match status" value="1"/>
</dbReference>
<evidence type="ECO:0000256" key="2">
    <source>
        <dbReference type="ARBA" id="ARBA00022670"/>
    </source>
</evidence>
<feature type="chain" id="PRO_5047482581" description="Peptidase M43 pregnancy-associated plasma-A domain-containing protein" evidence="10">
    <location>
        <begin position="22"/>
        <end position="426"/>
    </location>
</feature>
<evidence type="ECO:0000313" key="13">
    <source>
        <dbReference type="Proteomes" id="UP001456524"/>
    </source>
</evidence>
<dbReference type="PANTHER" id="PTHR47466:SF1">
    <property type="entry name" value="METALLOPROTEASE MEP1 (AFU_ORTHOLOGUE AFUA_1G07730)-RELATED"/>
    <property type="match status" value="1"/>
</dbReference>
<accession>A0ABR1XKK6</accession>
<comment type="similarity">
    <text evidence="1">Belongs to the peptidase M43B family.</text>
</comment>
<dbReference type="EMBL" id="JBBWUH010000008">
    <property type="protein sequence ID" value="KAK8159357.1"/>
    <property type="molecule type" value="Genomic_DNA"/>
</dbReference>
<protein>
    <recommendedName>
        <fullName evidence="11">Peptidase M43 pregnancy-associated plasma-A domain-containing protein</fullName>
    </recommendedName>
</protein>
<gene>
    <name evidence="12" type="ORF">IWX90DRAFT_507643</name>
</gene>
<evidence type="ECO:0000256" key="8">
    <source>
        <dbReference type="ARBA" id="ARBA00023157"/>
    </source>
</evidence>
<feature type="signal peptide" evidence="10">
    <location>
        <begin position="1"/>
        <end position="21"/>
    </location>
</feature>
<keyword evidence="4 10" id="KW-0732">Signal</keyword>
<keyword evidence="5" id="KW-0378">Hydrolase</keyword>
<evidence type="ECO:0000313" key="12">
    <source>
        <dbReference type="EMBL" id="KAK8159357.1"/>
    </source>
</evidence>
<evidence type="ECO:0000256" key="9">
    <source>
        <dbReference type="SAM" id="MobiDB-lite"/>
    </source>
</evidence>
<evidence type="ECO:0000256" key="4">
    <source>
        <dbReference type="ARBA" id="ARBA00022729"/>
    </source>
</evidence>
<keyword evidence="2" id="KW-0645">Protease</keyword>